<evidence type="ECO:0000313" key="2">
    <source>
        <dbReference type="Proteomes" id="UP001589587"/>
    </source>
</evidence>
<accession>A0ABV5XJH7</accession>
<reference evidence="1 2" key="1">
    <citation type="submission" date="2024-09" db="EMBL/GenBank/DDBJ databases">
        <authorList>
            <person name="Sun Q."/>
            <person name="Mori K."/>
        </authorList>
    </citation>
    <scope>NUCLEOTIDE SEQUENCE [LARGE SCALE GENOMIC DNA]</scope>
    <source>
        <strain evidence="1 2">JCM 11411</strain>
    </source>
</reference>
<comment type="caution">
    <text evidence="1">The sequence shown here is derived from an EMBL/GenBank/DDBJ whole genome shotgun (WGS) entry which is preliminary data.</text>
</comment>
<dbReference type="Proteomes" id="UP001589587">
    <property type="component" value="Unassembled WGS sequence"/>
</dbReference>
<sequence>MRSDPWGNIYCCNTQQAFATVVPSVVDDAISVWISSVFDPEDEVRVRVVLVRRVDESEIESEHLVLDDAAGDLPVEFDTVDVDEFDKVFVSFFHNSRLVDPSTIVLVVSAGMLGLIYSHRFGDETVFMPKSERLFLALSGLSPDCAPVRQDRRPLTARRIVEGGLRMSVAHPKASFGAIRQIVGMRKEVPCPVARPDESGMHALDSRAWWYFARLEGRTDRKLPSVYFYCALLAALERGAHESHHVVADLRSYSPVLGLTDGNAFSHIPFRADWSVDDPADVAHELSSRIRSGEALIRRSVGEVVTRAADYRHGSGGGFGEGGEIAEQPLTTSMSCFRLPADRPYAKRDGRLVYSGGMQTYAANAMSINIRATGNVSDCTFSHSGGHVAKASLMAAVKTAAGLSGADVTMETGFHFGER</sequence>
<evidence type="ECO:0000313" key="1">
    <source>
        <dbReference type="EMBL" id="MFB9782559.1"/>
    </source>
</evidence>
<gene>
    <name evidence="1" type="ORF">ACFFQ6_22910</name>
</gene>
<protein>
    <submittedName>
        <fullName evidence="1">Uncharacterized protein</fullName>
    </submittedName>
</protein>
<keyword evidence="2" id="KW-1185">Reference proteome</keyword>
<organism evidence="1 2">
    <name type="scientific">Rhodococcus baikonurensis</name>
    <dbReference type="NCBI Taxonomy" id="172041"/>
    <lineage>
        <taxon>Bacteria</taxon>
        <taxon>Bacillati</taxon>
        <taxon>Actinomycetota</taxon>
        <taxon>Actinomycetes</taxon>
        <taxon>Mycobacteriales</taxon>
        <taxon>Nocardiaceae</taxon>
        <taxon>Rhodococcus</taxon>
        <taxon>Rhodococcus erythropolis group</taxon>
    </lineage>
</organism>
<proteinExistence type="predicted"/>
<name>A0ABV5XJH7_9NOCA</name>
<dbReference type="EMBL" id="JBHMAS010000049">
    <property type="protein sequence ID" value="MFB9782559.1"/>
    <property type="molecule type" value="Genomic_DNA"/>
</dbReference>